<dbReference type="Proteomes" id="UP000270094">
    <property type="component" value="Unassembled WGS sequence"/>
</dbReference>
<keyword evidence="2" id="KW-1185">Reference proteome</keyword>
<protein>
    <submittedName>
        <fullName evidence="1">Uncharacterized protein</fullName>
    </submittedName>
</protein>
<evidence type="ECO:0000313" key="2">
    <source>
        <dbReference type="Proteomes" id="UP000270094"/>
    </source>
</evidence>
<reference evidence="1 2" key="1">
    <citation type="submission" date="2018-11" db="EMBL/GenBank/DDBJ databases">
        <authorList>
            <consortium name="Pathogen Informatics"/>
        </authorList>
    </citation>
    <scope>NUCLEOTIDE SEQUENCE [LARGE SCALE GENOMIC DNA]</scope>
</reference>
<gene>
    <name evidence="1" type="ORF">SVUK_LOCUS11838</name>
</gene>
<proteinExistence type="predicted"/>
<dbReference type="AlphaFoldDB" id="A0A3P7IUV3"/>
<sequence>MKIGIGGDCPDVLGNSMRQSPWRVVDVSFWSEIYGILYNLTLVLMTSDVGDAIYAGLLFLLHAVQAVK</sequence>
<evidence type="ECO:0000313" key="1">
    <source>
        <dbReference type="EMBL" id="VDM76840.1"/>
    </source>
</evidence>
<dbReference type="EMBL" id="UYYB01097848">
    <property type="protein sequence ID" value="VDM76840.1"/>
    <property type="molecule type" value="Genomic_DNA"/>
</dbReference>
<accession>A0A3P7IUV3</accession>
<organism evidence="1 2">
    <name type="scientific">Strongylus vulgaris</name>
    <name type="common">Blood worm</name>
    <dbReference type="NCBI Taxonomy" id="40348"/>
    <lineage>
        <taxon>Eukaryota</taxon>
        <taxon>Metazoa</taxon>
        <taxon>Ecdysozoa</taxon>
        <taxon>Nematoda</taxon>
        <taxon>Chromadorea</taxon>
        <taxon>Rhabditida</taxon>
        <taxon>Rhabditina</taxon>
        <taxon>Rhabditomorpha</taxon>
        <taxon>Strongyloidea</taxon>
        <taxon>Strongylidae</taxon>
        <taxon>Strongylus</taxon>
    </lineage>
</organism>
<name>A0A3P7IUV3_STRVU</name>